<dbReference type="NCBIfam" id="TIGR04529">
    <property type="entry name" value="MTB_hemophore"/>
    <property type="match status" value="1"/>
</dbReference>
<dbReference type="InterPro" id="IPR030937">
    <property type="entry name" value="Hemophore_Rv0203"/>
</dbReference>
<dbReference type="RefSeq" id="WP_138247610.1">
    <property type="nucleotide sequence ID" value="NZ_AP022616.1"/>
</dbReference>
<dbReference type="Pfam" id="PF16525">
    <property type="entry name" value="MHB"/>
    <property type="match status" value="1"/>
</dbReference>
<sequence length="184" mass="18177">MKTTSVAVRRGLAGAFAVTALGGVMVTSFGAPSAGAGQDPCAASQVAKTIGMVATSTGTYLDAHPTANQTLTNISQQQPGPQSLAALKTYFDANPQEGAALQNLQAPLVTLSSQCKLPLTLPQLMGLMQSAQQGGGLPATLPAMPAVPSVPGAVPFTPTLPGVTTATGSIPAAQAVSAAQPAGR</sequence>
<evidence type="ECO:0000313" key="2">
    <source>
        <dbReference type="Proteomes" id="UP000309984"/>
    </source>
</evidence>
<dbReference type="InterPro" id="IPR032407">
    <property type="entry name" value="MHB"/>
</dbReference>
<reference evidence="1 2" key="1">
    <citation type="submission" date="2018-01" db="EMBL/GenBank/DDBJ databases">
        <title>Comparative genomics of Mycobacterium mucogenicum and Mycobacterium neoaurum clade members emphasizing tRNA and non-coding RNA.</title>
        <authorList>
            <person name="Behra P.R.K."/>
            <person name="Pettersson B.M.F."/>
            <person name="Das S."/>
            <person name="Dasgupta S."/>
            <person name="Kirsebom L.A."/>
        </authorList>
    </citation>
    <scope>NUCLEOTIDE SEQUENCE [LARGE SCALE GENOMIC DNA]</scope>
    <source>
        <strain evidence="1 2">DSM 45104</strain>
    </source>
</reference>
<protein>
    <submittedName>
        <fullName evidence="1">Hemophore</fullName>
    </submittedName>
</protein>
<dbReference type="InterPro" id="IPR038378">
    <property type="entry name" value="MHB_sf"/>
</dbReference>
<accession>A0A7I7ZSY5</accession>
<comment type="caution">
    <text evidence="1">The sequence shown here is derived from an EMBL/GenBank/DDBJ whole genome shotgun (WGS) entry which is preliminary data.</text>
</comment>
<name>A0A7I7ZSY5_9MYCO</name>
<dbReference type="EMBL" id="POTM01000003">
    <property type="protein sequence ID" value="TLH80997.1"/>
    <property type="molecule type" value="Genomic_DNA"/>
</dbReference>
<keyword evidence="2" id="KW-1185">Reference proteome</keyword>
<dbReference type="GO" id="GO:0020037">
    <property type="term" value="F:heme binding"/>
    <property type="evidence" value="ECO:0007669"/>
    <property type="project" value="InterPro"/>
</dbReference>
<dbReference type="AlphaFoldDB" id="A0A7I7ZSY5"/>
<evidence type="ECO:0000313" key="1">
    <source>
        <dbReference type="EMBL" id="TLH80997.1"/>
    </source>
</evidence>
<gene>
    <name evidence="1" type="ORF">C1S79_00900</name>
</gene>
<proteinExistence type="predicted"/>
<dbReference type="NCBIfam" id="TIGR04530">
    <property type="entry name" value="hemophoreRv0203"/>
    <property type="match status" value="1"/>
</dbReference>
<dbReference type="Proteomes" id="UP000309984">
    <property type="component" value="Unassembled WGS sequence"/>
</dbReference>
<organism evidence="1 2">
    <name type="scientific">Mycolicibacterium phocaicum</name>
    <dbReference type="NCBI Taxonomy" id="319706"/>
    <lineage>
        <taxon>Bacteria</taxon>
        <taxon>Bacillati</taxon>
        <taxon>Actinomycetota</taxon>
        <taxon>Actinomycetes</taxon>
        <taxon>Mycobacteriales</taxon>
        <taxon>Mycobacteriaceae</taxon>
        <taxon>Mycolicibacterium</taxon>
    </lineage>
</organism>
<dbReference type="Gene3D" id="1.20.20.20">
    <property type="entry name" value="Haemophore, haem-binding domain"/>
    <property type="match status" value="1"/>
</dbReference>
<dbReference type="GO" id="GO:0015886">
    <property type="term" value="P:heme transport"/>
    <property type="evidence" value="ECO:0007669"/>
    <property type="project" value="InterPro"/>
</dbReference>